<gene>
    <name evidence="10" type="ORF">GRI65_12855</name>
</gene>
<evidence type="ECO:0000256" key="1">
    <source>
        <dbReference type="ARBA" id="ARBA00022553"/>
    </source>
</evidence>
<dbReference type="Proteomes" id="UP000431922">
    <property type="component" value="Unassembled WGS sequence"/>
</dbReference>
<evidence type="ECO:0000256" key="3">
    <source>
        <dbReference type="ARBA" id="ARBA00022840"/>
    </source>
</evidence>
<dbReference type="GO" id="GO:0043565">
    <property type="term" value="F:sequence-specific DNA binding"/>
    <property type="evidence" value="ECO:0007669"/>
    <property type="project" value="InterPro"/>
</dbReference>
<dbReference type="CDD" id="cd00009">
    <property type="entry name" value="AAA"/>
    <property type="match status" value="1"/>
</dbReference>
<dbReference type="PRINTS" id="PR01590">
    <property type="entry name" value="HTHFIS"/>
</dbReference>
<dbReference type="InterPro" id="IPR002078">
    <property type="entry name" value="Sigma_54_int"/>
</dbReference>
<keyword evidence="1 7" id="KW-0597">Phosphoprotein</keyword>
<dbReference type="InterPro" id="IPR027417">
    <property type="entry name" value="P-loop_NTPase"/>
</dbReference>
<dbReference type="RefSeq" id="WP_160756951.1">
    <property type="nucleotide sequence ID" value="NZ_WTYL01000003.1"/>
</dbReference>
<organism evidence="10 11">
    <name type="scientific">Allopontixanthobacter sediminis</name>
    <dbReference type="NCBI Taxonomy" id="1689985"/>
    <lineage>
        <taxon>Bacteria</taxon>
        <taxon>Pseudomonadati</taxon>
        <taxon>Pseudomonadota</taxon>
        <taxon>Alphaproteobacteria</taxon>
        <taxon>Sphingomonadales</taxon>
        <taxon>Erythrobacteraceae</taxon>
        <taxon>Allopontixanthobacter</taxon>
    </lineage>
</organism>
<dbReference type="SMART" id="SM00382">
    <property type="entry name" value="AAA"/>
    <property type="match status" value="1"/>
</dbReference>
<dbReference type="Pfam" id="PF02954">
    <property type="entry name" value="HTH_8"/>
    <property type="match status" value="1"/>
</dbReference>
<dbReference type="InterPro" id="IPR002197">
    <property type="entry name" value="HTH_Fis"/>
</dbReference>
<keyword evidence="2" id="KW-0547">Nucleotide-binding</keyword>
<dbReference type="Gene3D" id="3.40.50.2300">
    <property type="match status" value="1"/>
</dbReference>
<dbReference type="Pfam" id="PF00072">
    <property type="entry name" value="Response_reg"/>
    <property type="match status" value="1"/>
</dbReference>
<name>A0A845BCQ5_9SPHN</name>
<dbReference type="Gene3D" id="3.40.50.300">
    <property type="entry name" value="P-loop containing nucleotide triphosphate hydrolases"/>
    <property type="match status" value="1"/>
</dbReference>
<feature type="domain" description="Sigma-54 factor interaction" evidence="8">
    <location>
        <begin position="145"/>
        <end position="370"/>
    </location>
</feature>
<dbReference type="InterPro" id="IPR011006">
    <property type="entry name" value="CheY-like_superfamily"/>
</dbReference>
<dbReference type="SUPFAM" id="SSF52172">
    <property type="entry name" value="CheY-like"/>
    <property type="match status" value="1"/>
</dbReference>
<evidence type="ECO:0000313" key="10">
    <source>
        <dbReference type="EMBL" id="MXP45339.1"/>
    </source>
</evidence>
<evidence type="ECO:0000313" key="11">
    <source>
        <dbReference type="Proteomes" id="UP000431922"/>
    </source>
</evidence>
<dbReference type="Gene3D" id="1.10.10.60">
    <property type="entry name" value="Homeodomain-like"/>
    <property type="match status" value="1"/>
</dbReference>
<evidence type="ECO:0000256" key="5">
    <source>
        <dbReference type="ARBA" id="ARBA00023015"/>
    </source>
</evidence>
<dbReference type="GO" id="GO:0006355">
    <property type="term" value="P:regulation of DNA-templated transcription"/>
    <property type="evidence" value="ECO:0007669"/>
    <property type="project" value="InterPro"/>
</dbReference>
<dbReference type="InterPro" id="IPR009057">
    <property type="entry name" value="Homeodomain-like_sf"/>
</dbReference>
<evidence type="ECO:0000259" key="8">
    <source>
        <dbReference type="PROSITE" id="PS50045"/>
    </source>
</evidence>
<dbReference type="InterPro" id="IPR003593">
    <property type="entry name" value="AAA+_ATPase"/>
</dbReference>
<protein>
    <submittedName>
        <fullName evidence="10">Response regulator</fullName>
    </submittedName>
</protein>
<dbReference type="Gene3D" id="1.10.8.60">
    <property type="match status" value="1"/>
</dbReference>
<dbReference type="Pfam" id="PF25601">
    <property type="entry name" value="AAA_lid_14"/>
    <property type="match status" value="1"/>
</dbReference>
<dbReference type="InterPro" id="IPR001789">
    <property type="entry name" value="Sig_transdc_resp-reg_receiver"/>
</dbReference>
<dbReference type="PROSITE" id="PS50045">
    <property type="entry name" value="SIGMA54_INTERACT_4"/>
    <property type="match status" value="1"/>
</dbReference>
<dbReference type="SUPFAM" id="SSF46689">
    <property type="entry name" value="Homeodomain-like"/>
    <property type="match status" value="1"/>
</dbReference>
<comment type="caution">
    <text evidence="10">The sequence shown here is derived from an EMBL/GenBank/DDBJ whole genome shotgun (WGS) entry which is preliminary data.</text>
</comment>
<dbReference type="Pfam" id="PF00158">
    <property type="entry name" value="Sigma54_activat"/>
    <property type="match status" value="1"/>
</dbReference>
<dbReference type="GO" id="GO:0000160">
    <property type="term" value="P:phosphorelay signal transduction system"/>
    <property type="evidence" value="ECO:0007669"/>
    <property type="project" value="UniProtKB-KW"/>
</dbReference>
<dbReference type="CDD" id="cd17549">
    <property type="entry name" value="REC_DctD-like"/>
    <property type="match status" value="1"/>
</dbReference>
<dbReference type="PROSITE" id="PS50110">
    <property type="entry name" value="RESPONSE_REGULATORY"/>
    <property type="match status" value="1"/>
</dbReference>
<dbReference type="SMART" id="SM00448">
    <property type="entry name" value="REC"/>
    <property type="match status" value="1"/>
</dbReference>
<keyword evidence="5" id="KW-0805">Transcription regulation</keyword>
<keyword evidence="11" id="KW-1185">Reference proteome</keyword>
<feature type="domain" description="Response regulatory" evidence="9">
    <location>
        <begin position="7"/>
        <end position="121"/>
    </location>
</feature>
<evidence type="ECO:0000256" key="6">
    <source>
        <dbReference type="ARBA" id="ARBA00023163"/>
    </source>
</evidence>
<reference evidence="10 11" key="1">
    <citation type="submission" date="2019-12" db="EMBL/GenBank/DDBJ databases">
        <title>Genomic-based taxomic classification of the family Erythrobacteraceae.</title>
        <authorList>
            <person name="Xu L."/>
        </authorList>
    </citation>
    <scope>NUCLEOTIDE SEQUENCE [LARGE SCALE GENOMIC DNA]</scope>
    <source>
        <strain evidence="10 11">KCTC 42453</strain>
    </source>
</reference>
<accession>A0A845BCQ5</accession>
<keyword evidence="4" id="KW-0902">Two-component regulatory system</keyword>
<dbReference type="OrthoDB" id="7324976at2"/>
<dbReference type="PANTHER" id="PTHR32071">
    <property type="entry name" value="TRANSCRIPTIONAL REGULATORY PROTEIN"/>
    <property type="match status" value="1"/>
</dbReference>
<evidence type="ECO:0000259" key="9">
    <source>
        <dbReference type="PROSITE" id="PS50110"/>
    </source>
</evidence>
<dbReference type="FunFam" id="3.40.50.2300:FF:000018">
    <property type="entry name" value="DNA-binding transcriptional regulator NtrC"/>
    <property type="match status" value="1"/>
</dbReference>
<evidence type="ECO:0000256" key="7">
    <source>
        <dbReference type="PROSITE-ProRule" id="PRU00169"/>
    </source>
</evidence>
<evidence type="ECO:0000256" key="4">
    <source>
        <dbReference type="ARBA" id="ARBA00023012"/>
    </source>
</evidence>
<keyword evidence="6" id="KW-0804">Transcription</keyword>
<dbReference type="SUPFAM" id="SSF52540">
    <property type="entry name" value="P-loop containing nucleoside triphosphate hydrolases"/>
    <property type="match status" value="1"/>
</dbReference>
<feature type="modified residue" description="4-aspartylphosphate" evidence="7">
    <location>
        <position position="56"/>
    </location>
</feature>
<dbReference type="EMBL" id="WTYL01000003">
    <property type="protein sequence ID" value="MXP45339.1"/>
    <property type="molecule type" value="Genomic_DNA"/>
</dbReference>
<dbReference type="PANTHER" id="PTHR32071:SF57">
    <property type="entry name" value="C4-DICARBOXYLATE TRANSPORT TRANSCRIPTIONAL REGULATORY PROTEIN DCTD"/>
    <property type="match status" value="1"/>
</dbReference>
<dbReference type="InterPro" id="IPR058031">
    <property type="entry name" value="AAA_lid_NorR"/>
</dbReference>
<evidence type="ECO:0000256" key="2">
    <source>
        <dbReference type="ARBA" id="ARBA00022741"/>
    </source>
</evidence>
<proteinExistence type="predicted"/>
<sequence>MSGDRVLVVLVEDDESLRAGTVQALQLEGFDVAPFSAAGAALREIGPEFGGVVVSDVRLPGLDGIEFFARLREIDRDIPIIFTTAHGDVSMAVNAMKDGAADFFTKPYSIDRLVRSVSRAADKRMLVLENRRLRSELEGRTKAGWMGSSSLASRTERIVHEVAQTDADLLICGAQGTGKSHIARLVHDLSPRRNRPFVILDPGVFANEEANVLVYGRDPSIALSRSGMVERANGGTLVIEALESIPLDDQPRLISLFDHRSFMALGADRPRNVDIRIIGTTTSPNPSEEMAPVHDRGLEGRLSGITVILPKLIERRDDIPEMFRMFVAEFERSLERSAGDLSEIEWQHLVNHDWPGNLRELRMFAQNFVLGLTRLAQPATPGAKAVSLQELVGNFERTLLEDAMRRAGGSVAEVQRSLDIPRKTLYDKLAKYGLQARNFRP</sequence>
<dbReference type="GO" id="GO:0005524">
    <property type="term" value="F:ATP binding"/>
    <property type="evidence" value="ECO:0007669"/>
    <property type="project" value="UniProtKB-KW"/>
</dbReference>
<dbReference type="AlphaFoldDB" id="A0A845BCQ5"/>
<keyword evidence="3" id="KW-0067">ATP-binding</keyword>